<gene>
    <name evidence="2" type="ORF">GCM10017635_19400</name>
</gene>
<evidence type="ECO:0000256" key="1">
    <source>
        <dbReference type="SAM" id="MobiDB-lite"/>
    </source>
</evidence>
<reference evidence="2" key="1">
    <citation type="journal article" date="2014" name="Int. J. Syst. Evol. Microbiol.">
        <title>Complete genome sequence of Corynebacterium casei LMG S-19264T (=DSM 44701T), isolated from a smear-ripened cheese.</title>
        <authorList>
            <consortium name="US DOE Joint Genome Institute (JGI-PGF)"/>
            <person name="Walter F."/>
            <person name="Albersmeier A."/>
            <person name="Kalinowski J."/>
            <person name="Ruckert C."/>
        </authorList>
    </citation>
    <scope>NUCLEOTIDE SEQUENCE</scope>
    <source>
        <strain evidence="2">VKM B-2222</strain>
    </source>
</reference>
<dbReference type="AlphaFoldDB" id="A0AAD3RU94"/>
<evidence type="ECO:0000313" key="3">
    <source>
        <dbReference type="Proteomes" id="UP001143349"/>
    </source>
</evidence>
<feature type="compositionally biased region" description="Basic and acidic residues" evidence="1">
    <location>
        <begin position="25"/>
        <end position="44"/>
    </location>
</feature>
<dbReference type="EMBL" id="BSFH01000028">
    <property type="protein sequence ID" value="GLK64469.1"/>
    <property type="molecule type" value="Genomic_DNA"/>
</dbReference>
<comment type="caution">
    <text evidence="2">The sequence shown here is derived from an EMBL/GenBank/DDBJ whole genome shotgun (WGS) entry which is preliminary data.</text>
</comment>
<protein>
    <submittedName>
        <fullName evidence="2">Uncharacterized protein</fullName>
    </submittedName>
</protein>
<feature type="region of interest" description="Disordered" evidence="1">
    <location>
        <begin position="1"/>
        <end position="116"/>
    </location>
</feature>
<name>A0AAD3RU94_9RHOB</name>
<accession>A0AAD3RU94</accession>
<dbReference type="Proteomes" id="UP001143349">
    <property type="component" value="Unassembled WGS sequence"/>
</dbReference>
<keyword evidence="3" id="KW-1185">Reference proteome</keyword>
<reference evidence="2" key="2">
    <citation type="submission" date="2023-01" db="EMBL/GenBank/DDBJ databases">
        <authorList>
            <person name="Sun Q."/>
            <person name="Evtushenko L."/>
        </authorList>
    </citation>
    <scope>NUCLEOTIDE SEQUENCE</scope>
    <source>
        <strain evidence="2">VKM B-2222</strain>
    </source>
</reference>
<sequence>MAGPGHQIARRIGVIGDIGGGGRDIAGRQPEHDPRDQNKDDGRRNGKRQQAGSRKDLAGHQHPFVARPVGELAHNRGRGELRHRLGRDDDAKNQRRAPIDRTRKGRTGRTAAVPAE</sequence>
<proteinExistence type="predicted"/>
<evidence type="ECO:0000313" key="2">
    <source>
        <dbReference type="EMBL" id="GLK64469.1"/>
    </source>
</evidence>
<organism evidence="2 3">
    <name type="scientific">Paracoccus kondratievae</name>
    <dbReference type="NCBI Taxonomy" id="135740"/>
    <lineage>
        <taxon>Bacteria</taxon>
        <taxon>Pseudomonadati</taxon>
        <taxon>Pseudomonadota</taxon>
        <taxon>Alphaproteobacteria</taxon>
        <taxon>Rhodobacterales</taxon>
        <taxon>Paracoccaceae</taxon>
        <taxon>Paracoccus</taxon>
    </lineage>
</organism>
<feature type="compositionally biased region" description="Basic and acidic residues" evidence="1">
    <location>
        <begin position="73"/>
        <end position="102"/>
    </location>
</feature>